<evidence type="ECO:0000313" key="3">
    <source>
        <dbReference type="Proteomes" id="UP000805841"/>
    </source>
</evidence>
<evidence type="ECO:0000256" key="1">
    <source>
        <dbReference type="SAM" id="MobiDB-lite"/>
    </source>
</evidence>
<feature type="region of interest" description="Disordered" evidence="1">
    <location>
        <begin position="129"/>
        <end position="194"/>
    </location>
</feature>
<sequence length="194" mass="19853">MPSPEPLRHVAEEAASALDEAKEQGAEQYERYRDVAAQHIDSLVEGAKQAAGALQGNDSLGLSQYLTQWATGLSTFADQVREQSAEDLLHKGARLARDNPALFVGASVAVGFGLSRFLRASGTQPAPAAAEAPTFSAAPADEPAVPALASAPAETAGAAPPALGATPDPLGEPASYPGSASPYDEKGNFKGDLT</sequence>
<gene>
    <name evidence="2" type="ORF">HAQ05_22175</name>
</gene>
<feature type="compositionally biased region" description="Basic and acidic residues" evidence="1">
    <location>
        <begin position="183"/>
        <end position="194"/>
    </location>
</feature>
<name>A0ABR7Z7U1_9PSED</name>
<evidence type="ECO:0008006" key="4">
    <source>
        <dbReference type="Google" id="ProtNLM"/>
    </source>
</evidence>
<proteinExistence type="predicted"/>
<comment type="caution">
    <text evidence="2">The sequence shown here is derived from an EMBL/GenBank/DDBJ whole genome shotgun (WGS) entry which is preliminary data.</text>
</comment>
<organism evidence="2 3">
    <name type="scientific">Pseudomonas typographi</name>
    <dbReference type="NCBI Taxonomy" id="2715964"/>
    <lineage>
        <taxon>Bacteria</taxon>
        <taxon>Pseudomonadati</taxon>
        <taxon>Pseudomonadota</taxon>
        <taxon>Gammaproteobacteria</taxon>
        <taxon>Pseudomonadales</taxon>
        <taxon>Pseudomonadaceae</taxon>
        <taxon>Pseudomonas</taxon>
    </lineage>
</organism>
<accession>A0ABR7Z7U1</accession>
<keyword evidence="3" id="KW-1185">Reference proteome</keyword>
<protein>
    <recommendedName>
        <fullName evidence="4">DUF883 domain-containing protein</fullName>
    </recommendedName>
</protein>
<feature type="compositionally biased region" description="Low complexity" evidence="1">
    <location>
        <begin position="129"/>
        <end position="167"/>
    </location>
</feature>
<dbReference type="EMBL" id="JAAOCA010000034">
    <property type="protein sequence ID" value="MBD1601386.1"/>
    <property type="molecule type" value="Genomic_DNA"/>
</dbReference>
<evidence type="ECO:0000313" key="2">
    <source>
        <dbReference type="EMBL" id="MBD1601386.1"/>
    </source>
</evidence>
<dbReference type="Proteomes" id="UP000805841">
    <property type="component" value="Unassembled WGS sequence"/>
</dbReference>
<reference evidence="2 3" key="1">
    <citation type="journal article" date="2020" name="Insects">
        <title>Bacteria Belonging to Pseudomonas typographi sp. nov. from the Bark Beetle Ips typographus Have Genomic Potential to Aid in the Host Ecology.</title>
        <authorList>
            <person name="Peral-Aranega E."/>
            <person name="Saati-Santamaria Z."/>
            <person name="Kolarik M."/>
            <person name="Rivas R."/>
            <person name="Garcia-Fraile P."/>
        </authorList>
    </citation>
    <scope>NUCLEOTIDE SEQUENCE [LARGE SCALE GENOMIC DNA]</scope>
    <source>
        <strain evidence="2 3">CA3A</strain>
    </source>
</reference>